<evidence type="ECO:0000259" key="5">
    <source>
        <dbReference type="PROSITE" id="PS50977"/>
    </source>
</evidence>
<dbReference type="AlphaFoldDB" id="I0HTZ1"/>
<dbReference type="Gene3D" id="1.10.357.10">
    <property type="entry name" value="Tetracycline Repressor, domain 2"/>
    <property type="match status" value="1"/>
</dbReference>
<organism evidence="6 7">
    <name type="scientific">Rubrivivax gelatinosus (strain NBRC 100245 / IL144)</name>
    <dbReference type="NCBI Taxonomy" id="983917"/>
    <lineage>
        <taxon>Bacteria</taxon>
        <taxon>Pseudomonadati</taxon>
        <taxon>Pseudomonadota</taxon>
        <taxon>Betaproteobacteria</taxon>
        <taxon>Burkholderiales</taxon>
        <taxon>Sphaerotilaceae</taxon>
        <taxon>Rubrivivax</taxon>
    </lineage>
</organism>
<dbReference type="PANTHER" id="PTHR30055">
    <property type="entry name" value="HTH-TYPE TRANSCRIPTIONAL REGULATOR RUTR"/>
    <property type="match status" value="1"/>
</dbReference>
<dbReference type="PANTHER" id="PTHR30055:SF119">
    <property type="entry name" value="NALC"/>
    <property type="match status" value="1"/>
</dbReference>
<dbReference type="InterPro" id="IPR050109">
    <property type="entry name" value="HTH-type_TetR-like_transc_reg"/>
</dbReference>
<dbReference type="PATRIC" id="fig|983917.3.peg.3064"/>
<dbReference type="GO" id="GO:0003700">
    <property type="term" value="F:DNA-binding transcription factor activity"/>
    <property type="evidence" value="ECO:0007669"/>
    <property type="project" value="TreeGrafter"/>
</dbReference>
<dbReference type="RefSeq" id="WP_014429339.1">
    <property type="nucleotide sequence ID" value="NC_017075.1"/>
</dbReference>
<dbReference type="Proteomes" id="UP000007883">
    <property type="component" value="Chromosome"/>
</dbReference>
<dbReference type="InterPro" id="IPR001647">
    <property type="entry name" value="HTH_TetR"/>
</dbReference>
<dbReference type="Pfam" id="PF14246">
    <property type="entry name" value="TetR_C_7"/>
    <property type="match status" value="1"/>
</dbReference>
<accession>I0HTZ1</accession>
<evidence type="ECO:0000256" key="3">
    <source>
        <dbReference type="ARBA" id="ARBA00023163"/>
    </source>
</evidence>
<dbReference type="STRING" id="983917.RGE_31390"/>
<dbReference type="SUPFAM" id="SSF46689">
    <property type="entry name" value="Homeodomain-like"/>
    <property type="match status" value="1"/>
</dbReference>
<name>I0HTZ1_RUBGI</name>
<evidence type="ECO:0000256" key="4">
    <source>
        <dbReference type="PROSITE-ProRule" id="PRU00335"/>
    </source>
</evidence>
<dbReference type="eggNOG" id="COG1309">
    <property type="taxonomic scope" value="Bacteria"/>
</dbReference>
<dbReference type="Gene3D" id="1.10.10.60">
    <property type="entry name" value="Homeodomain-like"/>
    <property type="match status" value="1"/>
</dbReference>
<dbReference type="InterPro" id="IPR039536">
    <property type="entry name" value="TetR_C_Proteobacteria"/>
</dbReference>
<dbReference type="GO" id="GO:0000976">
    <property type="term" value="F:transcription cis-regulatory region binding"/>
    <property type="evidence" value="ECO:0007669"/>
    <property type="project" value="TreeGrafter"/>
</dbReference>
<keyword evidence="1" id="KW-0805">Transcription regulation</keyword>
<feature type="DNA-binding region" description="H-T-H motif" evidence="4">
    <location>
        <begin position="29"/>
        <end position="48"/>
    </location>
</feature>
<dbReference type="HOGENOM" id="CLU_069356_27_0_4"/>
<keyword evidence="7" id="KW-1185">Reference proteome</keyword>
<dbReference type="PROSITE" id="PS50977">
    <property type="entry name" value="HTH_TETR_2"/>
    <property type="match status" value="1"/>
</dbReference>
<evidence type="ECO:0000313" key="6">
    <source>
        <dbReference type="EMBL" id="BAL96478.1"/>
    </source>
</evidence>
<dbReference type="FunFam" id="1.10.10.60:FF:000141">
    <property type="entry name" value="TetR family transcriptional regulator"/>
    <property type="match status" value="1"/>
</dbReference>
<dbReference type="PRINTS" id="PR00455">
    <property type="entry name" value="HTHTETR"/>
</dbReference>
<dbReference type="EMBL" id="AP012320">
    <property type="protein sequence ID" value="BAL96478.1"/>
    <property type="molecule type" value="Genomic_DNA"/>
</dbReference>
<gene>
    <name evidence="6" type="ordered locus">RGE_31390</name>
</gene>
<feature type="domain" description="HTH tetR-type" evidence="5">
    <location>
        <begin position="6"/>
        <end position="66"/>
    </location>
</feature>
<evidence type="ECO:0000256" key="2">
    <source>
        <dbReference type="ARBA" id="ARBA00023125"/>
    </source>
</evidence>
<protein>
    <submittedName>
        <fullName evidence="6">Transcriptional regulator, TetR family</fullName>
    </submittedName>
</protein>
<dbReference type="InterPro" id="IPR009057">
    <property type="entry name" value="Homeodomain-like_sf"/>
</dbReference>
<dbReference type="KEGG" id="rge:RGE_31390"/>
<dbReference type="Pfam" id="PF00440">
    <property type="entry name" value="TetR_N"/>
    <property type="match status" value="1"/>
</dbReference>
<evidence type="ECO:0000256" key="1">
    <source>
        <dbReference type="ARBA" id="ARBA00023015"/>
    </source>
</evidence>
<keyword evidence="2 4" id="KW-0238">DNA-binding</keyword>
<keyword evidence="3" id="KW-0804">Transcription</keyword>
<sequence>MRTKSEARRQTIVDAASAVFQETGFERASMAQIGERANCSKATLYSYFVSKEELFVEVVLTSTLAEFDALLGTLDTSYQDIARSLDGLGRGLLALLYSPQVRAGRRLIVADAGRAELGRRLYELGPARGEAAIAAYLAGAMERGLLRRAEPRVAASHLKGLLEAEWIDRFLFHVVDEVDEASLADTARRAVEAFLRAYAP</sequence>
<proteinExistence type="predicted"/>
<reference evidence="6 7" key="1">
    <citation type="journal article" date="2012" name="J. Bacteriol.">
        <title>Complete genome sequence of phototrophic betaproteobacterium Rubrivivax gelatinosus IL144.</title>
        <authorList>
            <person name="Nagashima S."/>
            <person name="Kamimura A."/>
            <person name="Shimizu T."/>
            <person name="Nakamura-isaki S."/>
            <person name="Aono E."/>
            <person name="Sakamoto K."/>
            <person name="Ichikawa N."/>
            <person name="Nakazawa H."/>
            <person name="Sekine M."/>
            <person name="Yamazaki S."/>
            <person name="Fujita N."/>
            <person name="Shimada K."/>
            <person name="Hanada S."/>
            <person name="Nagashima K.V.P."/>
        </authorList>
    </citation>
    <scope>NUCLEOTIDE SEQUENCE [LARGE SCALE GENOMIC DNA]</scope>
    <source>
        <strain evidence="7">NBRC 100245 / IL144</strain>
    </source>
</reference>
<evidence type="ECO:0000313" key="7">
    <source>
        <dbReference type="Proteomes" id="UP000007883"/>
    </source>
</evidence>